<evidence type="ECO:0000313" key="2">
    <source>
        <dbReference type="EMBL" id="PIA61894.1"/>
    </source>
</evidence>
<gene>
    <name evidence="2" type="ORF">AQUCO_00200113v1</name>
</gene>
<name>A0A2G5F1N9_AQUCA</name>
<reference evidence="2 3" key="1">
    <citation type="submission" date="2017-09" db="EMBL/GenBank/DDBJ databases">
        <title>WGS assembly of Aquilegia coerulea Goldsmith.</title>
        <authorList>
            <person name="Hodges S."/>
            <person name="Kramer E."/>
            <person name="Nordborg M."/>
            <person name="Tomkins J."/>
            <person name="Borevitz J."/>
            <person name="Derieg N."/>
            <person name="Yan J."/>
            <person name="Mihaltcheva S."/>
            <person name="Hayes R.D."/>
            <person name="Rokhsar D."/>
        </authorList>
    </citation>
    <scope>NUCLEOTIDE SEQUENCE [LARGE SCALE GENOMIC DNA]</scope>
    <source>
        <strain evidence="3">cv. Goldsmith</strain>
    </source>
</reference>
<protein>
    <submittedName>
        <fullName evidence="2">Uncharacterized protein</fullName>
    </submittedName>
</protein>
<organism evidence="2 3">
    <name type="scientific">Aquilegia coerulea</name>
    <name type="common">Rocky mountain columbine</name>
    <dbReference type="NCBI Taxonomy" id="218851"/>
    <lineage>
        <taxon>Eukaryota</taxon>
        <taxon>Viridiplantae</taxon>
        <taxon>Streptophyta</taxon>
        <taxon>Embryophyta</taxon>
        <taxon>Tracheophyta</taxon>
        <taxon>Spermatophyta</taxon>
        <taxon>Magnoliopsida</taxon>
        <taxon>Ranunculales</taxon>
        <taxon>Ranunculaceae</taxon>
        <taxon>Thalictroideae</taxon>
        <taxon>Aquilegia</taxon>
    </lineage>
</organism>
<keyword evidence="1" id="KW-0732">Signal</keyword>
<keyword evidence="3" id="KW-1185">Reference proteome</keyword>
<accession>A0A2G5F1N9</accession>
<evidence type="ECO:0000256" key="1">
    <source>
        <dbReference type="SAM" id="SignalP"/>
    </source>
</evidence>
<evidence type="ECO:0000313" key="3">
    <source>
        <dbReference type="Proteomes" id="UP000230069"/>
    </source>
</evidence>
<dbReference type="AlphaFoldDB" id="A0A2G5F1N9"/>
<dbReference type="EMBL" id="KZ305019">
    <property type="protein sequence ID" value="PIA61894.1"/>
    <property type="molecule type" value="Genomic_DNA"/>
</dbReference>
<dbReference type="Proteomes" id="UP000230069">
    <property type="component" value="Unassembled WGS sequence"/>
</dbReference>
<sequence length="80" mass="9018">MVSLKLIFLMFFLITTFSFDVEASRIEPKYVSDKIESSTIKPSWIPVNCPVQHPTCRTCCRCGTTSSGEIKCVECCPFSE</sequence>
<proteinExistence type="predicted"/>
<dbReference type="InParanoid" id="A0A2G5F1N9"/>
<feature type="signal peptide" evidence="1">
    <location>
        <begin position="1"/>
        <end position="18"/>
    </location>
</feature>
<feature type="chain" id="PRO_5013882171" evidence="1">
    <location>
        <begin position="19"/>
        <end position="80"/>
    </location>
</feature>